<dbReference type="InterPro" id="IPR006553">
    <property type="entry name" value="Leu-rich_rpt_Cys-con_subtyp"/>
</dbReference>
<evidence type="ECO:0000259" key="3">
    <source>
        <dbReference type="SMART" id="SM00875"/>
    </source>
</evidence>
<dbReference type="SMART" id="SM00875">
    <property type="entry name" value="BACK"/>
    <property type="match status" value="1"/>
</dbReference>
<organism evidence="4 5">
    <name type="scientific">Kingdonia uniflora</name>
    <dbReference type="NCBI Taxonomy" id="39325"/>
    <lineage>
        <taxon>Eukaryota</taxon>
        <taxon>Viridiplantae</taxon>
        <taxon>Streptophyta</taxon>
        <taxon>Embryophyta</taxon>
        <taxon>Tracheophyta</taxon>
        <taxon>Spermatophyta</taxon>
        <taxon>Magnoliopsida</taxon>
        <taxon>Ranunculales</taxon>
        <taxon>Circaeasteraceae</taxon>
        <taxon>Kingdonia</taxon>
    </lineage>
</organism>
<dbReference type="Pfam" id="PF07707">
    <property type="entry name" value="BACK"/>
    <property type="match status" value="1"/>
</dbReference>
<dbReference type="InterPro" id="IPR032675">
    <property type="entry name" value="LRR_dom_sf"/>
</dbReference>
<dbReference type="SUPFAM" id="SSF54695">
    <property type="entry name" value="POZ domain"/>
    <property type="match status" value="1"/>
</dbReference>
<dbReference type="Gene3D" id="1.25.40.420">
    <property type="match status" value="1"/>
</dbReference>
<feature type="domain" description="BACK" evidence="3">
    <location>
        <begin position="125"/>
        <end position="233"/>
    </location>
</feature>
<dbReference type="InterPro" id="IPR011705">
    <property type="entry name" value="BACK"/>
</dbReference>
<dbReference type="OrthoDB" id="775260at2759"/>
<proteinExistence type="predicted"/>
<protein>
    <recommendedName>
        <fullName evidence="3">BACK domain-containing protein</fullName>
    </recommendedName>
</protein>
<comment type="caution">
    <text evidence="4">The sequence shown here is derived from an EMBL/GenBank/DDBJ whole genome shotgun (WGS) entry which is preliminary data.</text>
</comment>
<dbReference type="GO" id="GO:0019005">
    <property type="term" value="C:SCF ubiquitin ligase complex"/>
    <property type="evidence" value="ECO:0007669"/>
    <property type="project" value="TreeGrafter"/>
</dbReference>
<dbReference type="Proteomes" id="UP000541444">
    <property type="component" value="Unassembled WGS sequence"/>
</dbReference>
<evidence type="ECO:0000313" key="4">
    <source>
        <dbReference type="EMBL" id="KAF6166049.1"/>
    </source>
</evidence>
<dbReference type="EMBL" id="JACGCM010000816">
    <property type="protein sequence ID" value="KAF6166049.1"/>
    <property type="molecule type" value="Genomic_DNA"/>
</dbReference>
<name>A0A7J7NFN2_9MAGN</name>
<comment type="pathway">
    <text evidence="2">Protein modification; protein ubiquitination.</text>
</comment>
<dbReference type="GO" id="GO:0031146">
    <property type="term" value="P:SCF-dependent proteasomal ubiquitin-dependent protein catabolic process"/>
    <property type="evidence" value="ECO:0007669"/>
    <property type="project" value="TreeGrafter"/>
</dbReference>
<dbReference type="Gene3D" id="3.80.10.10">
    <property type="entry name" value="Ribonuclease Inhibitor"/>
    <property type="match status" value="3"/>
</dbReference>
<keyword evidence="5" id="KW-1185">Reference proteome</keyword>
<dbReference type="SUPFAM" id="SSF52047">
    <property type="entry name" value="RNI-like"/>
    <property type="match status" value="2"/>
</dbReference>
<accession>A0A7J7NFN2</accession>
<dbReference type="Gene3D" id="3.30.710.10">
    <property type="entry name" value="Potassium Channel Kv1.1, Chain A"/>
    <property type="match status" value="1"/>
</dbReference>
<reference evidence="4 5" key="1">
    <citation type="journal article" date="2020" name="IScience">
        <title>Genome Sequencing of the Endangered Kingdonia uniflora (Circaeasteraceae, Ranunculales) Reveals Potential Mechanisms of Evolutionary Specialization.</title>
        <authorList>
            <person name="Sun Y."/>
            <person name="Deng T."/>
            <person name="Zhang A."/>
            <person name="Moore M.J."/>
            <person name="Landis J.B."/>
            <person name="Lin N."/>
            <person name="Zhang H."/>
            <person name="Zhang X."/>
            <person name="Huang J."/>
            <person name="Zhang X."/>
            <person name="Sun H."/>
            <person name="Wang H."/>
        </authorList>
    </citation>
    <scope>NUCLEOTIDE SEQUENCE [LARGE SCALE GENOMIC DNA]</scope>
    <source>
        <strain evidence="4">TB1705</strain>
        <tissue evidence="4">Leaf</tissue>
    </source>
</reference>
<sequence>MVIKWRELERENNSISEDDLEEIIDYESIGCRLIEGSSYFRGLVAGNFSESYLDCISIKWNPEIFISIIKSIYGCTLDVTPGNFVPLLEGALFFGVETLLLECKAWLSKATSASGISFMLPLDAICEIWSFGLEHAIDFVPELCVMHLARNFMRAISCSSFVNIQYNLLVHCVEHPDLTVDSEKHLAEALLAWLHKNGGLPECSTENKSNRSDILKKVRVSLLLLRFAAGNGEFDSIRIRLTDYTERIDLSGCPQIAPALLLLSMLPCSYNMDYSSSKRIKKFLIKLESLDVHQSPISENVFPTLSFQAVREVDVSNCPGIHLESFIKYLCLSFPSLRTLRASYCSKFRMVALFHLLQNCPLINELHLTADISPANPTKVSTLSTSFDEYHVASRPMFNDSILSSNITKIVLEGRNDITDSDLINISKFCGSLSYLDLKGCTSVTDVGLSKLIYECVNLQSLVVSDTYFGRQSVIALCSDFSHLDGFPGMPNDLKQSSSLAFKLLELQIGDCKNVDGTSLSQLMSHTCMLKCLSLRDTPIADAAFLKFLGSSLERLDVSETVVSSTALAHIIRRNPGLKLLNLSGCRNMCHLESLESYSGCSKGGKLFFDIGRTCILEDAAFGWGFSSFSLEDMEPAIKSLRSITLSLGASLSQYALTLLPRISPLLESVVLNFQVISDSIVKNIVESLPNLQILALCYCLGNLSSISIHLSMPKLRKLKLERVTPWLTNDDLIILTQKCTSLTQLSLSGCILLNSESQQIISRGWPDLVSIHLEECGEVTSYGVSSLFDCWGIEDLLLRHNGRGIQRNFIVDAASKMPMLRKMALDLCDASEGGFDTPNFDERSFLSIVTLARCKRQRCAFNLSNSDACRSVHKDSIVLEWNTKGFRTTIVEERVS</sequence>
<evidence type="ECO:0000313" key="5">
    <source>
        <dbReference type="Proteomes" id="UP000541444"/>
    </source>
</evidence>
<evidence type="ECO:0000256" key="2">
    <source>
        <dbReference type="ARBA" id="ARBA00004906"/>
    </source>
</evidence>
<dbReference type="PANTHER" id="PTHR13318">
    <property type="entry name" value="PARTNER OF PAIRED, ISOFORM B-RELATED"/>
    <property type="match status" value="1"/>
</dbReference>
<gene>
    <name evidence="4" type="ORF">GIB67_012946</name>
</gene>
<dbReference type="CDD" id="cd18186">
    <property type="entry name" value="BTB_POZ_ZBTB_KLHL-like"/>
    <property type="match status" value="1"/>
</dbReference>
<dbReference type="InterPro" id="IPR011333">
    <property type="entry name" value="SKP1/BTB/POZ_sf"/>
</dbReference>
<evidence type="ECO:0000256" key="1">
    <source>
        <dbReference type="ARBA" id="ARBA00002668"/>
    </source>
</evidence>
<comment type="function">
    <text evidence="1">May act as a substrate-specific adapter of an E3 ubiquitin-protein ligase complex (CUL3-RBX1-BTB) which mediates the ubiquitination and subsequent proteasomal degradation of target proteins.</text>
</comment>
<dbReference type="Pfam" id="PF00651">
    <property type="entry name" value="BTB"/>
    <property type="match status" value="1"/>
</dbReference>
<dbReference type="SMART" id="SM00367">
    <property type="entry name" value="LRR_CC"/>
    <property type="match status" value="8"/>
</dbReference>
<dbReference type="InterPro" id="IPR000210">
    <property type="entry name" value="BTB/POZ_dom"/>
</dbReference>
<dbReference type="AlphaFoldDB" id="A0A7J7NFN2"/>